<dbReference type="CDD" id="cd02440">
    <property type="entry name" value="AdoMet_MTases"/>
    <property type="match status" value="1"/>
</dbReference>
<dbReference type="EMBL" id="JACVFC010000001">
    <property type="protein sequence ID" value="MBC9929815.1"/>
    <property type="molecule type" value="Genomic_DNA"/>
</dbReference>
<feature type="domain" description="Methyltransferase type 11" evidence="1">
    <location>
        <begin position="70"/>
        <end position="170"/>
    </location>
</feature>
<keyword evidence="2" id="KW-0808">Transferase</keyword>
<dbReference type="Proteomes" id="UP000659124">
    <property type="component" value="Unassembled WGS sequence"/>
</dbReference>
<accession>A0ABR7TJH1</accession>
<dbReference type="SUPFAM" id="SSF53335">
    <property type="entry name" value="S-adenosyl-L-methionine-dependent methyltransferases"/>
    <property type="match status" value="1"/>
</dbReference>
<proteinExistence type="predicted"/>
<evidence type="ECO:0000313" key="2">
    <source>
        <dbReference type="EMBL" id="MBC9929815.1"/>
    </source>
</evidence>
<dbReference type="RefSeq" id="WP_188086912.1">
    <property type="nucleotide sequence ID" value="NZ_JACVFC010000001.1"/>
</dbReference>
<reference evidence="2 3" key="1">
    <citation type="submission" date="2020-09" db="EMBL/GenBank/DDBJ databases">
        <title>Genome sequences of type strains of Chitinophaga qingshengii and Chitinophaga varians.</title>
        <authorList>
            <person name="Kittiwongwattana C."/>
        </authorList>
    </citation>
    <scope>NUCLEOTIDE SEQUENCE [LARGE SCALE GENOMIC DNA]</scope>
    <source>
        <strain evidence="2 3">JCM 30026</strain>
    </source>
</reference>
<comment type="caution">
    <text evidence="2">The sequence shown here is derived from an EMBL/GenBank/DDBJ whole genome shotgun (WGS) entry which is preliminary data.</text>
</comment>
<protein>
    <submittedName>
        <fullName evidence="2">Class I SAM-dependent methyltransferase</fullName>
    </submittedName>
</protein>
<gene>
    <name evidence="2" type="ORF">ICL07_05465</name>
</gene>
<name>A0ABR7TJH1_9BACT</name>
<dbReference type="Pfam" id="PF08241">
    <property type="entry name" value="Methyltransf_11"/>
    <property type="match status" value="1"/>
</dbReference>
<dbReference type="Gene3D" id="3.40.50.150">
    <property type="entry name" value="Vaccinia Virus protein VP39"/>
    <property type="match status" value="1"/>
</dbReference>
<evidence type="ECO:0000259" key="1">
    <source>
        <dbReference type="Pfam" id="PF08241"/>
    </source>
</evidence>
<dbReference type="PANTHER" id="PTHR43591">
    <property type="entry name" value="METHYLTRANSFERASE"/>
    <property type="match status" value="1"/>
</dbReference>
<dbReference type="GO" id="GO:0008168">
    <property type="term" value="F:methyltransferase activity"/>
    <property type="evidence" value="ECO:0007669"/>
    <property type="project" value="UniProtKB-KW"/>
</dbReference>
<dbReference type="GO" id="GO:0032259">
    <property type="term" value="P:methylation"/>
    <property type="evidence" value="ECO:0007669"/>
    <property type="project" value="UniProtKB-KW"/>
</dbReference>
<keyword evidence="3" id="KW-1185">Reference proteome</keyword>
<organism evidence="2 3">
    <name type="scientific">Chitinophaga qingshengii</name>
    <dbReference type="NCBI Taxonomy" id="1569794"/>
    <lineage>
        <taxon>Bacteria</taxon>
        <taxon>Pseudomonadati</taxon>
        <taxon>Bacteroidota</taxon>
        <taxon>Chitinophagia</taxon>
        <taxon>Chitinophagales</taxon>
        <taxon>Chitinophagaceae</taxon>
        <taxon>Chitinophaga</taxon>
    </lineage>
</organism>
<evidence type="ECO:0000313" key="3">
    <source>
        <dbReference type="Proteomes" id="UP000659124"/>
    </source>
</evidence>
<keyword evidence="2" id="KW-0489">Methyltransferase</keyword>
<dbReference type="InterPro" id="IPR013216">
    <property type="entry name" value="Methyltransf_11"/>
</dbReference>
<dbReference type="InterPro" id="IPR029063">
    <property type="entry name" value="SAM-dependent_MTases_sf"/>
</dbReference>
<sequence length="233" mass="26288">MSHTNPFREITRGICTCLEQPSGASYDFKAGYYERLVSTRWFNRFFWDASRQDYQEFASRAILRTAGTVLDVGCGGLAQTAQLYRSTNNDCILLDRSLEMLKIARARLWAGSGLLPANIQLLQGDAFRLPFPDNTFDTVCSFGTIHLFDNKQEFVDKVLSVLKPGGRFYFYSMTGETKISRAFMSSLRKVREFGNVYSIAQTLALFNQPALEVQSHVIGSVVFIAGRKIKQSV</sequence>
<dbReference type="PANTHER" id="PTHR43591:SF24">
    <property type="entry name" value="2-METHOXY-6-POLYPRENYL-1,4-BENZOQUINOL METHYLASE, MITOCHONDRIAL"/>
    <property type="match status" value="1"/>
</dbReference>